<accession>A0A974P4W0</accession>
<evidence type="ECO:0000313" key="1">
    <source>
        <dbReference type="EMBL" id="QQZ51246.1"/>
    </source>
</evidence>
<proteinExistence type="predicted"/>
<sequence>MTGAARRPYAAPFTFTGKLRRVIVTMDADQELDGDLLGEAEMARQ</sequence>
<gene>
    <name evidence="1" type="ORF">JKL49_09195</name>
</gene>
<organism evidence="1">
    <name type="scientific">Phenylobacterium glaciei</name>
    <dbReference type="NCBI Taxonomy" id="2803784"/>
    <lineage>
        <taxon>Bacteria</taxon>
        <taxon>Pseudomonadati</taxon>
        <taxon>Pseudomonadota</taxon>
        <taxon>Alphaproteobacteria</taxon>
        <taxon>Caulobacterales</taxon>
        <taxon>Caulobacteraceae</taxon>
        <taxon>Phenylobacterium</taxon>
    </lineage>
</organism>
<dbReference type="AlphaFoldDB" id="A0A974P4W0"/>
<name>A0A974P4W0_9CAUL</name>
<protein>
    <submittedName>
        <fullName evidence="1">Uncharacterized protein</fullName>
    </submittedName>
</protein>
<dbReference type="EMBL" id="CP068570">
    <property type="protein sequence ID" value="QQZ51246.1"/>
    <property type="molecule type" value="Genomic_DNA"/>
</dbReference>
<reference evidence="1" key="1">
    <citation type="submission" date="2021-01" db="EMBL/GenBank/DDBJ databases">
        <title>Genome sequence of Phenylobacterium sp. 20VBR1 isolated from a valley glaceir, Ny-Alesund, Svalbard.</title>
        <authorList>
            <person name="Thomas F.A."/>
            <person name="Krishnan K.P."/>
            <person name="Sinha R.K."/>
        </authorList>
    </citation>
    <scope>NUCLEOTIDE SEQUENCE</scope>
    <source>
        <strain evidence="1">20VBR1</strain>
    </source>
</reference>